<dbReference type="SUPFAM" id="SSF47459">
    <property type="entry name" value="HLH, helix-loop-helix DNA-binding domain"/>
    <property type="match status" value="1"/>
</dbReference>
<dbReference type="GO" id="GO:0046983">
    <property type="term" value="F:protein dimerization activity"/>
    <property type="evidence" value="ECO:0007669"/>
    <property type="project" value="InterPro"/>
</dbReference>
<dbReference type="AlphaFoldDB" id="R7QJ09"/>
<protein>
    <recommendedName>
        <fullName evidence="3">BHLH domain-containing protein</fullName>
    </recommendedName>
</protein>
<keyword evidence="5" id="KW-1185">Reference proteome</keyword>
<evidence type="ECO:0000259" key="3">
    <source>
        <dbReference type="PROSITE" id="PS50888"/>
    </source>
</evidence>
<dbReference type="OrthoDB" id="3915at2759"/>
<accession>R7QJ09</accession>
<feature type="domain" description="BHLH" evidence="3">
    <location>
        <begin position="39"/>
        <end position="92"/>
    </location>
</feature>
<gene>
    <name evidence="4" type="ORF">CHC_T00005669001</name>
</gene>
<name>R7QJ09_CHOCR</name>
<keyword evidence="2" id="KW-0472">Membrane</keyword>
<dbReference type="PROSITE" id="PS50888">
    <property type="entry name" value="BHLH"/>
    <property type="match status" value="1"/>
</dbReference>
<dbReference type="OMA" id="FICGHIA"/>
<dbReference type="GeneID" id="17324988"/>
<evidence type="ECO:0000313" key="4">
    <source>
        <dbReference type="EMBL" id="CDF37456.1"/>
    </source>
</evidence>
<proteinExistence type="predicted"/>
<dbReference type="Gramene" id="CDF37456">
    <property type="protein sequence ID" value="CDF37456"/>
    <property type="gene ID" value="CHC_T00005669001"/>
</dbReference>
<keyword evidence="2" id="KW-0812">Transmembrane</keyword>
<evidence type="ECO:0000256" key="1">
    <source>
        <dbReference type="SAM" id="MobiDB-lite"/>
    </source>
</evidence>
<dbReference type="InterPro" id="IPR036638">
    <property type="entry name" value="HLH_DNA-bd_sf"/>
</dbReference>
<feature type="compositionally biased region" description="Basic and acidic residues" evidence="1">
    <location>
        <begin position="1"/>
        <end position="16"/>
    </location>
</feature>
<dbReference type="EMBL" id="HG001841">
    <property type="protein sequence ID" value="CDF37456.1"/>
    <property type="molecule type" value="Genomic_DNA"/>
</dbReference>
<reference evidence="5" key="1">
    <citation type="journal article" date="2013" name="Proc. Natl. Acad. Sci. U.S.A.">
        <title>Genome structure and metabolic features in the red seaweed Chondrus crispus shed light on evolution of the Archaeplastida.</title>
        <authorList>
            <person name="Collen J."/>
            <person name="Porcel B."/>
            <person name="Carre W."/>
            <person name="Ball S.G."/>
            <person name="Chaparro C."/>
            <person name="Tonon T."/>
            <person name="Barbeyron T."/>
            <person name="Michel G."/>
            <person name="Noel B."/>
            <person name="Valentin K."/>
            <person name="Elias M."/>
            <person name="Artiguenave F."/>
            <person name="Arun A."/>
            <person name="Aury J.M."/>
            <person name="Barbosa-Neto J.F."/>
            <person name="Bothwell J.H."/>
            <person name="Bouget F.Y."/>
            <person name="Brillet L."/>
            <person name="Cabello-Hurtado F."/>
            <person name="Capella-Gutierrez S."/>
            <person name="Charrier B."/>
            <person name="Cladiere L."/>
            <person name="Cock J.M."/>
            <person name="Coelho S.M."/>
            <person name="Colleoni C."/>
            <person name="Czjzek M."/>
            <person name="Da Silva C."/>
            <person name="Delage L."/>
            <person name="Denoeud F."/>
            <person name="Deschamps P."/>
            <person name="Dittami S.M."/>
            <person name="Gabaldon T."/>
            <person name="Gachon C.M."/>
            <person name="Groisillier A."/>
            <person name="Herve C."/>
            <person name="Jabbari K."/>
            <person name="Katinka M."/>
            <person name="Kloareg B."/>
            <person name="Kowalczyk N."/>
            <person name="Labadie K."/>
            <person name="Leblanc C."/>
            <person name="Lopez P.J."/>
            <person name="McLachlan D.H."/>
            <person name="Meslet-Cladiere L."/>
            <person name="Moustafa A."/>
            <person name="Nehr Z."/>
            <person name="Nyvall Collen P."/>
            <person name="Panaud O."/>
            <person name="Partensky F."/>
            <person name="Poulain J."/>
            <person name="Rensing S.A."/>
            <person name="Rousvoal S."/>
            <person name="Samson G."/>
            <person name="Symeonidi A."/>
            <person name="Weissenbach J."/>
            <person name="Zambounis A."/>
            <person name="Wincker P."/>
            <person name="Boyen C."/>
        </authorList>
    </citation>
    <scope>NUCLEOTIDE SEQUENCE [LARGE SCALE GENOMIC DNA]</scope>
    <source>
        <strain evidence="5">cv. Stackhouse</strain>
    </source>
</reference>
<feature type="region of interest" description="Disordered" evidence="1">
    <location>
        <begin position="1"/>
        <end position="26"/>
    </location>
</feature>
<keyword evidence="2" id="KW-1133">Transmembrane helix</keyword>
<dbReference type="KEGG" id="ccp:CHC_T00005669001"/>
<dbReference type="RefSeq" id="XP_005717275.1">
    <property type="nucleotide sequence ID" value="XM_005717218.1"/>
</dbReference>
<feature type="transmembrane region" description="Helical" evidence="2">
    <location>
        <begin position="258"/>
        <end position="281"/>
    </location>
</feature>
<dbReference type="PhylomeDB" id="R7QJ09"/>
<sequence length="315" mass="34552">MRADSDGSDRTNDRKHASPQSLSIGNAAADVSSVLDDGQSKDTHNSHTRRCRAKVNLKFQELLSILPTPPPKTGIKHKAQILDYAIRVYRDIHARKTLLEAELALSSRSQLNAWVDGIVLRSISLQDALAPYLSLICTKGGWKYSEAWIPAQQPIPSQPVRGKVEAVSGESNVLTPTTLLSGPTARLRLGLAVIPSLGNTDDPDLQTKLERFRDKSRAYQCKARVDLPGRVMCTMRPEWLPSLNDQEAFQRAHLAHNANLVVCFGVPVFICGHIAAVAVFFDTDQRAYDAKCVDLADNISGLLGNAFGASTKFRK</sequence>
<dbReference type="Proteomes" id="UP000012073">
    <property type="component" value="Unassembled WGS sequence"/>
</dbReference>
<organism evidence="4 5">
    <name type="scientific">Chondrus crispus</name>
    <name type="common">Carrageen Irish moss</name>
    <name type="synonym">Polymorpha crispa</name>
    <dbReference type="NCBI Taxonomy" id="2769"/>
    <lineage>
        <taxon>Eukaryota</taxon>
        <taxon>Rhodophyta</taxon>
        <taxon>Florideophyceae</taxon>
        <taxon>Rhodymeniophycidae</taxon>
        <taxon>Gigartinales</taxon>
        <taxon>Gigartinaceae</taxon>
        <taxon>Chondrus</taxon>
    </lineage>
</organism>
<dbReference type="InterPro" id="IPR011598">
    <property type="entry name" value="bHLH_dom"/>
</dbReference>
<evidence type="ECO:0000313" key="5">
    <source>
        <dbReference type="Proteomes" id="UP000012073"/>
    </source>
</evidence>
<dbReference type="Gene3D" id="4.10.280.10">
    <property type="entry name" value="Helix-loop-helix DNA-binding domain"/>
    <property type="match status" value="1"/>
</dbReference>
<evidence type="ECO:0000256" key="2">
    <source>
        <dbReference type="SAM" id="Phobius"/>
    </source>
</evidence>